<feature type="transmembrane region" description="Helical" evidence="1">
    <location>
        <begin position="93"/>
        <end position="119"/>
    </location>
</feature>
<proteinExistence type="predicted"/>
<comment type="caution">
    <text evidence="2">The sequence shown here is derived from an EMBL/GenBank/DDBJ whole genome shotgun (WGS) entry which is preliminary data.</text>
</comment>
<keyword evidence="1" id="KW-0472">Membrane</keyword>
<accession>A0A140L1I8</accession>
<feature type="transmembrane region" description="Helical" evidence="1">
    <location>
        <begin position="48"/>
        <end position="72"/>
    </location>
</feature>
<evidence type="ECO:0000313" key="2">
    <source>
        <dbReference type="EMBL" id="KXG74413.1"/>
    </source>
</evidence>
<name>A0A140L1I8_9FIRM</name>
<feature type="transmembrane region" description="Helical" evidence="1">
    <location>
        <begin position="169"/>
        <end position="189"/>
    </location>
</feature>
<dbReference type="Proteomes" id="UP000070456">
    <property type="component" value="Unassembled WGS sequence"/>
</dbReference>
<dbReference type="STRING" id="520762.AN619_23960"/>
<dbReference type="RefSeq" id="WP_068557240.1">
    <property type="nucleotide sequence ID" value="NZ_LOEE01000055.1"/>
</dbReference>
<feature type="transmembrane region" description="Helical" evidence="1">
    <location>
        <begin position="209"/>
        <end position="233"/>
    </location>
</feature>
<feature type="transmembrane region" description="Helical" evidence="1">
    <location>
        <begin position="125"/>
        <end position="148"/>
    </location>
</feature>
<evidence type="ECO:0000313" key="3">
    <source>
        <dbReference type="Proteomes" id="UP000070456"/>
    </source>
</evidence>
<organism evidence="2 3">
    <name type="scientific">Thermotalea metallivorans</name>
    <dbReference type="NCBI Taxonomy" id="520762"/>
    <lineage>
        <taxon>Bacteria</taxon>
        <taxon>Bacillati</taxon>
        <taxon>Bacillota</taxon>
        <taxon>Clostridia</taxon>
        <taxon>Peptostreptococcales</taxon>
        <taxon>Thermotaleaceae</taxon>
        <taxon>Thermotalea</taxon>
    </lineage>
</organism>
<reference evidence="2 3" key="1">
    <citation type="submission" date="2015-12" db="EMBL/GenBank/DDBJ databases">
        <title>Draft genome sequence of the thermoanaerobe Thermotalea metallivorans, an isolate from the runoff channel of the Great Artesian Basin, Australia.</title>
        <authorList>
            <person name="Patel B.K."/>
        </authorList>
    </citation>
    <scope>NUCLEOTIDE SEQUENCE [LARGE SCALE GENOMIC DNA]</scope>
    <source>
        <strain evidence="2 3">B2-1</strain>
    </source>
</reference>
<dbReference type="AlphaFoldDB" id="A0A140L1I8"/>
<evidence type="ECO:0000256" key="1">
    <source>
        <dbReference type="SAM" id="Phobius"/>
    </source>
</evidence>
<evidence type="ECO:0008006" key="4">
    <source>
        <dbReference type="Google" id="ProtNLM"/>
    </source>
</evidence>
<keyword evidence="3" id="KW-1185">Reference proteome</keyword>
<dbReference type="EMBL" id="LOEE01000055">
    <property type="protein sequence ID" value="KXG74413.1"/>
    <property type="molecule type" value="Genomic_DNA"/>
</dbReference>
<sequence length="249" mass="28997">MNVLQDILEINKEILPKSLRLTIKNWPIIFTGFVYALILLLLGRTVFLFSILAGIIITLVQSALFSNYLYLIENIIQYGKIDFQDFKQGFKVYIWKIYGILFVIWFVNYGAALFLSPIFSIRIGFVSLWALIQLVAFILLNCLPEVIYQKHYHVGESFRYCFEFIKENWFNWFVPNVILGVLLVLITGRGLSSSLFFGGDLFSLSVSSLAVYGVAQFLLTFIMVYRGLLFQILSTSSRRKRMFMRNMYR</sequence>
<keyword evidence="1" id="KW-1133">Transmembrane helix</keyword>
<dbReference type="OrthoDB" id="1701429at2"/>
<feature type="transmembrane region" description="Helical" evidence="1">
    <location>
        <begin position="21"/>
        <end position="42"/>
    </location>
</feature>
<gene>
    <name evidence="2" type="ORF">AN619_23960</name>
</gene>
<protein>
    <recommendedName>
        <fullName evidence="4">DUF4013 domain-containing protein</fullName>
    </recommendedName>
</protein>
<keyword evidence="1" id="KW-0812">Transmembrane</keyword>